<dbReference type="PANTHER" id="PTHR45436">
    <property type="entry name" value="SENSOR HISTIDINE KINASE YKOH"/>
    <property type="match status" value="1"/>
</dbReference>
<keyword evidence="8 10" id="KW-1133">Transmembrane helix</keyword>
<evidence type="ECO:0000256" key="10">
    <source>
        <dbReference type="SAM" id="Phobius"/>
    </source>
</evidence>
<proteinExistence type="predicted"/>
<dbReference type="EC" id="2.7.13.3" evidence="3"/>
<keyword evidence="6 10" id="KW-0812">Transmembrane</keyword>
<dbReference type="SUPFAM" id="SSF55874">
    <property type="entry name" value="ATPase domain of HSP90 chaperone/DNA topoisomerase II/histidine kinase"/>
    <property type="match status" value="1"/>
</dbReference>
<organism evidence="12 13">
    <name type="scientific">Aequoribacter fuscus</name>
    <dbReference type="NCBI Taxonomy" id="2518989"/>
    <lineage>
        <taxon>Bacteria</taxon>
        <taxon>Pseudomonadati</taxon>
        <taxon>Pseudomonadota</taxon>
        <taxon>Gammaproteobacteria</taxon>
        <taxon>Cellvibrionales</taxon>
        <taxon>Halieaceae</taxon>
        <taxon>Aequoribacter</taxon>
    </lineage>
</organism>
<comment type="catalytic activity">
    <reaction evidence="1">
        <text>ATP + protein L-histidine = ADP + protein N-phospho-L-histidine.</text>
        <dbReference type="EC" id="2.7.13.3"/>
    </reaction>
</comment>
<dbReference type="STRING" id="2518989.IMCC3088_2068"/>
<feature type="domain" description="Histidine kinase" evidence="11">
    <location>
        <begin position="245"/>
        <end position="438"/>
    </location>
</feature>
<keyword evidence="5" id="KW-0808">Transferase</keyword>
<dbReference type="Gene3D" id="3.30.565.10">
    <property type="entry name" value="Histidine kinase-like ATPase, C-terminal domain"/>
    <property type="match status" value="1"/>
</dbReference>
<keyword evidence="13" id="KW-1185">Reference proteome</keyword>
<dbReference type="GO" id="GO:0005524">
    <property type="term" value="F:ATP binding"/>
    <property type="evidence" value="ECO:0007669"/>
    <property type="project" value="UniProtKB-KW"/>
</dbReference>
<dbReference type="GO" id="GO:0005886">
    <property type="term" value="C:plasma membrane"/>
    <property type="evidence" value="ECO:0007669"/>
    <property type="project" value="TreeGrafter"/>
</dbReference>
<comment type="subcellular location">
    <subcellularLocation>
        <location evidence="2">Membrane</location>
    </subcellularLocation>
</comment>
<reference evidence="12 13" key="1">
    <citation type="journal article" date="2011" name="J. Bacteriol.">
        <title>Genome sequence of strain IMCC3088, a proteorhodopsin-containing marine bacterium belonging to the OM60/NOR5 clade.</title>
        <authorList>
            <person name="Jang Y."/>
            <person name="Oh H.M."/>
            <person name="Kang I."/>
            <person name="Lee K."/>
            <person name="Yang S.J."/>
            <person name="Cho J.C."/>
        </authorList>
    </citation>
    <scope>NUCLEOTIDE SEQUENCE [LARGE SCALE GENOMIC DNA]</scope>
    <source>
        <strain evidence="12 13">IMCC3088</strain>
    </source>
</reference>
<evidence type="ECO:0000256" key="8">
    <source>
        <dbReference type="ARBA" id="ARBA00022989"/>
    </source>
</evidence>
<dbReference type="SMART" id="SM00387">
    <property type="entry name" value="HATPase_c"/>
    <property type="match status" value="1"/>
</dbReference>
<dbReference type="InterPro" id="IPR050428">
    <property type="entry name" value="TCS_sensor_his_kinase"/>
</dbReference>
<evidence type="ECO:0000256" key="7">
    <source>
        <dbReference type="ARBA" id="ARBA00022777"/>
    </source>
</evidence>
<accession>F3L376</accession>
<feature type="transmembrane region" description="Helical" evidence="10">
    <location>
        <begin position="6"/>
        <end position="24"/>
    </location>
</feature>
<comment type="caution">
    <text evidence="12">The sequence shown here is derived from an EMBL/GenBank/DDBJ whole genome shotgun (WGS) entry which is preliminary data.</text>
</comment>
<dbReference type="PANTHER" id="PTHR45436:SF4">
    <property type="entry name" value="SENSOR PROTEIN PHOQ"/>
    <property type="match status" value="1"/>
</dbReference>
<dbReference type="AlphaFoldDB" id="F3L376"/>
<sequence length="438" mass="48409">MLARALASSSALLILILLGGVYLFERQAEHRAYAEQAERLKLHLYNLLAQAEFGSTLSMPINLLDARYEEQGSGLMAWALDEAGDTAWMSVSTPSPLSASMLGSVKQLDREPGEFSFAINPDVALHVAHYRVLWDTPSGATRQTRFFVAESTQDLIAGLQQMREQVRVIAGLLFIVVLSVQSMVILWSTRPLKQLGKQVQEIEQGIRAELSGEWPTELGPLSENLNILLRGEQDRRDRIRKTLGDLAHSLKTPLAVLKSLQTQDQTLASELHEQVSRMDEMVQWQLQRAVGGARNVLSKTALVAVVERLRATLLRVYSDRDLSIDVQVGDVAVRMDERDLLELLGNVMDNACKYCRSRVVVSMTTEGVNKVILVSDDGDGISPDLRSLLLERGERADRRQPGQGLGLALTVDIVSSYGGRVEITESELGGAQVALWLT</sequence>
<dbReference type="PRINTS" id="PR00344">
    <property type="entry name" value="BCTRLSENSOR"/>
</dbReference>
<dbReference type="GO" id="GO:0000160">
    <property type="term" value="P:phosphorelay signal transduction system"/>
    <property type="evidence" value="ECO:0007669"/>
    <property type="project" value="TreeGrafter"/>
</dbReference>
<keyword evidence="7" id="KW-0418">Kinase</keyword>
<evidence type="ECO:0000256" key="1">
    <source>
        <dbReference type="ARBA" id="ARBA00000085"/>
    </source>
</evidence>
<feature type="transmembrane region" description="Helical" evidence="10">
    <location>
        <begin position="168"/>
        <end position="187"/>
    </location>
</feature>
<evidence type="ECO:0000313" key="12">
    <source>
        <dbReference type="EMBL" id="EGG29227.1"/>
    </source>
</evidence>
<evidence type="ECO:0000256" key="6">
    <source>
        <dbReference type="ARBA" id="ARBA00022692"/>
    </source>
</evidence>
<keyword evidence="9 10" id="KW-0472">Membrane</keyword>
<dbReference type="eggNOG" id="COG2205">
    <property type="taxonomic scope" value="Bacteria"/>
</dbReference>
<protein>
    <recommendedName>
        <fullName evidence="3">histidine kinase</fullName>
        <ecNumber evidence="3">2.7.13.3</ecNumber>
    </recommendedName>
</protein>
<evidence type="ECO:0000259" key="11">
    <source>
        <dbReference type="PROSITE" id="PS50109"/>
    </source>
</evidence>
<gene>
    <name evidence="12" type="ORF">IMCC3088_2068</name>
</gene>
<dbReference type="Gene3D" id="1.10.287.130">
    <property type="match status" value="1"/>
</dbReference>
<dbReference type="Pfam" id="PF02518">
    <property type="entry name" value="HATPase_c"/>
    <property type="match status" value="1"/>
</dbReference>
<evidence type="ECO:0000256" key="2">
    <source>
        <dbReference type="ARBA" id="ARBA00004370"/>
    </source>
</evidence>
<name>F3L376_9GAMM</name>
<dbReference type="GO" id="GO:0004673">
    <property type="term" value="F:protein histidine kinase activity"/>
    <property type="evidence" value="ECO:0007669"/>
    <property type="project" value="UniProtKB-EC"/>
</dbReference>
<dbReference type="EMBL" id="AEIG01000061">
    <property type="protein sequence ID" value="EGG29227.1"/>
    <property type="molecule type" value="Genomic_DNA"/>
</dbReference>
<dbReference type="InterPro" id="IPR003594">
    <property type="entry name" value="HATPase_dom"/>
</dbReference>
<dbReference type="Proteomes" id="UP000005615">
    <property type="component" value="Unassembled WGS sequence"/>
</dbReference>
<dbReference type="InterPro" id="IPR036890">
    <property type="entry name" value="HATPase_C_sf"/>
</dbReference>
<dbReference type="PROSITE" id="PS50109">
    <property type="entry name" value="HIS_KIN"/>
    <property type="match status" value="1"/>
</dbReference>
<dbReference type="InterPro" id="IPR004358">
    <property type="entry name" value="Sig_transdc_His_kin-like_C"/>
</dbReference>
<dbReference type="InterPro" id="IPR005467">
    <property type="entry name" value="His_kinase_dom"/>
</dbReference>
<evidence type="ECO:0000256" key="5">
    <source>
        <dbReference type="ARBA" id="ARBA00022679"/>
    </source>
</evidence>
<evidence type="ECO:0000256" key="4">
    <source>
        <dbReference type="ARBA" id="ARBA00022553"/>
    </source>
</evidence>
<evidence type="ECO:0000256" key="3">
    <source>
        <dbReference type="ARBA" id="ARBA00012438"/>
    </source>
</evidence>
<evidence type="ECO:0000256" key="9">
    <source>
        <dbReference type="ARBA" id="ARBA00023136"/>
    </source>
</evidence>
<keyword evidence="4" id="KW-0597">Phosphoprotein</keyword>
<evidence type="ECO:0000313" key="13">
    <source>
        <dbReference type="Proteomes" id="UP000005615"/>
    </source>
</evidence>